<protein>
    <submittedName>
        <fullName evidence="1">Uncharacterized protein</fullName>
    </submittedName>
</protein>
<proteinExistence type="predicted"/>
<name>A0ABU6SNY0_9FABA</name>
<organism evidence="1 2">
    <name type="scientific">Stylosanthes scabra</name>
    <dbReference type="NCBI Taxonomy" id="79078"/>
    <lineage>
        <taxon>Eukaryota</taxon>
        <taxon>Viridiplantae</taxon>
        <taxon>Streptophyta</taxon>
        <taxon>Embryophyta</taxon>
        <taxon>Tracheophyta</taxon>
        <taxon>Spermatophyta</taxon>
        <taxon>Magnoliopsida</taxon>
        <taxon>eudicotyledons</taxon>
        <taxon>Gunneridae</taxon>
        <taxon>Pentapetalae</taxon>
        <taxon>rosids</taxon>
        <taxon>fabids</taxon>
        <taxon>Fabales</taxon>
        <taxon>Fabaceae</taxon>
        <taxon>Papilionoideae</taxon>
        <taxon>50 kb inversion clade</taxon>
        <taxon>dalbergioids sensu lato</taxon>
        <taxon>Dalbergieae</taxon>
        <taxon>Pterocarpus clade</taxon>
        <taxon>Stylosanthes</taxon>
    </lineage>
</organism>
<keyword evidence="2" id="KW-1185">Reference proteome</keyword>
<dbReference type="EMBL" id="JASCZI010061196">
    <property type="protein sequence ID" value="MED6137982.1"/>
    <property type="molecule type" value="Genomic_DNA"/>
</dbReference>
<accession>A0ABU6SNY0</accession>
<evidence type="ECO:0000313" key="2">
    <source>
        <dbReference type="Proteomes" id="UP001341840"/>
    </source>
</evidence>
<gene>
    <name evidence="1" type="ORF">PIB30_070062</name>
</gene>
<sequence>MEFVASSLAFRDPWQNNTESVAGCHGFCLAETVEAFGHDILSHSDFCCASWVKYGCFSIEADEDLQVFFHCRRQFLEVRTTELFVEKLDPLASSGGFAPNPHSAFVAGPSCPVIQHDPEAHQVASPTFGIYHEVEAADCVGDLGDTRSFGEIADVVAVAPLQCPFRLWREIQSLLWMRHCEPMTPTMNHHSLRGTGTGTVTMTSARYRPTKEVHLVQGHNNTLHTESWKFFLTHLRAHVTPQSGILVLRDRHNGIKIALEDPA</sequence>
<dbReference type="Proteomes" id="UP001341840">
    <property type="component" value="Unassembled WGS sequence"/>
</dbReference>
<reference evidence="1 2" key="1">
    <citation type="journal article" date="2023" name="Plants (Basel)">
        <title>Bridging the Gap: Combining Genomics and Transcriptomics Approaches to Understand Stylosanthes scabra, an Orphan Legume from the Brazilian Caatinga.</title>
        <authorList>
            <person name="Ferreira-Neto J.R.C."/>
            <person name="da Silva M.D."/>
            <person name="Binneck E."/>
            <person name="de Melo N.F."/>
            <person name="da Silva R.H."/>
            <person name="de Melo A.L.T.M."/>
            <person name="Pandolfi V."/>
            <person name="Bustamante F.O."/>
            <person name="Brasileiro-Vidal A.C."/>
            <person name="Benko-Iseppon A.M."/>
        </authorList>
    </citation>
    <scope>NUCLEOTIDE SEQUENCE [LARGE SCALE GENOMIC DNA]</scope>
    <source>
        <tissue evidence="1">Leaves</tissue>
    </source>
</reference>
<comment type="caution">
    <text evidence="1">The sequence shown here is derived from an EMBL/GenBank/DDBJ whole genome shotgun (WGS) entry which is preliminary data.</text>
</comment>
<evidence type="ECO:0000313" key="1">
    <source>
        <dbReference type="EMBL" id="MED6137982.1"/>
    </source>
</evidence>